<dbReference type="Proteomes" id="UP000290975">
    <property type="component" value="Unassembled WGS sequence"/>
</dbReference>
<evidence type="ECO:0000313" key="2">
    <source>
        <dbReference type="EMBL" id="GBH32860.1"/>
    </source>
</evidence>
<keyword evidence="3" id="KW-1185">Reference proteome</keyword>
<dbReference type="CDD" id="cd18682">
    <property type="entry name" value="PIN_VapC-like"/>
    <property type="match status" value="1"/>
</dbReference>
<accession>A0A401J8F9</accession>
<proteinExistence type="predicted"/>
<evidence type="ECO:0000313" key="3">
    <source>
        <dbReference type="Proteomes" id="UP000290975"/>
    </source>
</evidence>
<dbReference type="AlphaFoldDB" id="A0A401J8F9"/>
<reference evidence="2 3" key="1">
    <citation type="submission" date="2014-12" db="EMBL/GenBank/DDBJ databases">
        <title>Whole genome sequencing of Sphingobium xenophagum OW59.</title>
        <authorList>
            <person name="Ohta Y."/>
            <person name="Nishi S."/>
            <person name="Hatada Y."/>
        </authorList>
    </citation>
    <scope>NUCLEOTIDE SEQUENCE [LARGE SCALE GENOMIC DNA]</scope>
    <source>
        <strain evidence="2 3">OW59</strain>
    </source>
</reference>
<name>A0A401J8F9_SPHXE</name>
<dbReference type="EMBL" id="BBQY01000047">
    <property type="protein sequence ID" value="GBH32860.1"/>
    <property type="molecule type" value="Genomic_DNA"/>
</dbReference>
<dbReference type="InterPro" id="IPR002716">
    <property type="entry name" value="PIN_dom"/>
</dbReference>
<dbReference type="SUPFAM" id="SSF88723">
    <property type="entry name" value="PIN domain-like"/>
    <property type="match status" value="1"/>
</dbReference>
<dbReference type="InterPro" id="IPR029060">
    <property type="entry name" value="PIN-like_dom_sf"/>
</dbReference>
<dbReference type="Gene3D" id="3.40.50.1010">
    <property type="entry name" value="5'-nuclease"/>
    <property type="match status" value="1"/>
</dbReference>
<evidence type="ECO:0000259" key="1">
    <source>
        <dbReference type="Pfam" id="PF01850"/>
    </source>
</evidence>
<dbReference type="Pfam" id="PF01850">
    <property type="entry name" value="PIN"/>
    <property type="match status" value="1"/>
</dbReference>
<protein>
    <recommendedName>
        <fullName evidence="1">PIN domain-containing protein</fullName>
    </recommendedName>
</protein>
<feature type="domain" description="PIN" evidence="1">
    <location>
        <begin position="11"/>
        <end position="121"/>
    </location>
</feature>
<organism evidence="2 3">
    <name type="scientific">Sphingobium xenophagum</name>
    <dbReference type="NCBI Taxonomy" id="121428"/>
    <lineage>
        <taxon>Bacteria</taxon>
        <taxon>Pseudomonadati</taxon>
        <taxon>Pseudomonadota</taxon>
        <taxon>Alphaproteobacteria</taxon>
        <taxon>Sphingomonadales</taxon>
        <taxon>Sphingomonadaceae</taxon>
        <taxon>Sphingobium</taxon>
    </lineage>
</organism>
<comment type="caution">
    <text evidence="2">The sequence shown here is derived from an EMBL/GenBank/DDBJ whole genome shotgun (WGS) entry which is preliminary data.</text>
</comment>
<dbReference type="RefSeq" id="WP_130754735.1">
    <property type="nucleotide sequence ID" value="NZ_BBQY01000047.1"/>
</dbReference>
<gene>
    <name evidence="2" type="ORF">MBESOW_P4093</name>
</gene>
<sequence length="133" mass="14004">MTDSGANVVYALDASALLCLLFGEPGADQVEKRLSGALVSAVNYHEVLAKLADQGVNVADAQTMLAELDIDVVPVDRIQADVGGKLHSETRSIGLSLGARSCLALASCREAIAVTADRAWEILDLGVVVEWVR</sequence>